<dbReference type="PANTHER" id="PTHR42101:SF1">
    <property type="entry name" value="LOW TEMPERATURE REQUIREMENT A"/>
    <property type="match status" value="1"/>
</dbReference>
<dbReference type="OrthoDB" id="3177213at2759"/>
<feature type="transmembrane region" description="Helical" evidence="2">
    <location>
        <begin position="561"/>
        <end position="580"/>
    </location>
</feature>
<reference evidence="3" key="1">
    <citation type="journal article" date="2021" name="Mol. Plant Pathol.">
        <title>A 20-kb lineage-specific genomic region tames virulence in pathogenic amphidiploid Verticillium longisporum.</title>
        <authorList>
            <person name="Harting R."/>
            <person name="Starke J."/>
            <person name="Kusch H."/>
            <person name="Poggeler S."/>
            <person name="Maurus I."/>
            <person name="Schluter R."/>
            <person name="Landesfeind M."/>
            <person name="Bulla I."/>
            <person name="Nowrousian M."/>
            <person name="de Jonge R."/>
            <person name="Stahlhut G."/>
            <person name="Hoff K.J."/>
            <person name="Asshauer K.P."/>
            <person name="Thurmer A."/>
            <person name="Stanke M."/>
            <person name="Daniel R."/>
            <person name="Morgenstern B."/>
            <person name="Thomma B.P.H.J."/>
            <person name="Kronstad J.W."/>
            <person name="Braus-Stromeyer S.A."/>
            <person name="Braus G.H."/>
        </authorList>
    </citation>
    <scope>NUCLEOTIDE SEQUENCE</scope>
    <source>
        <strain evidence="3">Vl32</strain>
    </source>
</reference>
<keyword evidence="2" id="KW-0472">Membrane</keyword>
<proteinExistence type="predicted"/>
<dbReference type="AlphaFoldDB" id="A0A8I2ZLP9"/>
<evidence type="ECO:0000256" key="1">
    <source>
        <dbReference type="SAM" id="MobiDB-lite"/>
    </source>
</evidence>
<keyword evidence="2" id="KW-1133">Transmembrane helix</keyword>
<feature type="region of interest" description="Disordered" evidence="1">
    <location>
        <begin position="82"/>
        <end position="106"/>
    </location>
</feature>
<comment type="caution">
    <text evidence="3">The sequence shown here is derived from an EMBL/GenBank/DDBJ whole genome shotgun (WGS) entry which is preliminary data.</text>
</comment>
<dbReference type="PANTHER" id="PTHR42101">
    <property type="entry name" value="CHROMOSOME 16, WHOLE GENOME SHOTGUN SEQUENCE"/>
    <property type="match status" value="1"/>
</dbReference>
<dbReference type="Pfam" id="PF06772">
    <property type="entry name" value="LtrA"/>
    <property type="match status" value="1"/>
</dbReference>
<evidence type="ECO:0000313" key="4">
    <source>
        <dbReference type="Proteomes" id="UP000689129"/>
    </source>
</evidence>
<gene>
    <name evidence="3" type="ORF">HYQ45_008627</name>
</gene>
<sequence length="604" mass="66160">MTRLPTSHFDMRRTDSINSSTARTGVQRTNSGISSIEHLGVPRTDSSRSAASTASWGLDYLQEEKIAPLKWIKSPVNVRTDRSREASDNAAASDNGEENNKNTNATTANEVLHLSVRENANTIELFSDLFFIANLETFTSAHSVNNVNTLVAYISFFSIIWFTWFQITLHDVRFSLDSGYERVCKLAQFCIFVGFAFVGSSFDPEQDGQNNQNFRILCHILLGSRLLMVIQYSVALHFVRRHTESMTWPLSLTIATLVFSGGSFLSMTVSFNPGAKPGLGIYYLYYVILGIEAAVTLGISIAWRKTGFKRTHLTERMGLLTLVIIGEGAIGATKTVGKVMGNDDVRLDATLLIACMVFILDRDSFSPGCSTLTTPPLRRFISFRKDVRVACIEQHLDGTALVRAMTKALDELKLVDDSNGKDWLPRILDEVRTLGNTTDVCSLGSLGAGSSSLPPAFDTLTRTLTMALADSVNPSSSSSSAALPAQHPGYMAIYAYYWGSLSLALVFLALFILITRRADRPLTLSDRAALAVRVAVALTALGLAAAAASERFLMLYLENGATLPTVAACFLIIVAFDRWAKGVSASRLRRELTGSLESWDKESQ</sequence>
<organism evidence="3 4">
    <name type="scientific">Verticillium longisporum</name>
    <name type="common">Verticillium dahliae var. longisporum</name>
    <dbReference type="NCBI Taxonomy" id="100787"/>
    <lineage>
        <taxon>Eukaryota</taxon>
        <taxon>Fungi</taxon>
        <taxon>Dikarya</taxon>
        <taxon>Ascomycota</taxon>
        <taxon>Pezizomycotina</taxon>
        <taxon>Sordariomycetes</taxon>
        <taxon>Hypocreomycetidae</taxon>
        <taxon>Glomerellales</taxon>
        <taxon>Plectosphaerellaceae</taxon>
        <taxon>Verticillium</taxon>
    </lineage>
</organism>
<dbReference type="EMBL" id="JAEMWZ010000168">
    <property type="protein sequence ID" value="KAG7133090.1"/>
    <property type="molecule type" value="Genomic_DNA"/>
</dbReference>
<keyword evidence="2" id="KW-0812">Transmembrane</keyword>
<evidence type="ECO:0000313" key="3">
    <source>
        <dbReference type="EMBL" id="KAG7133090.1"/>
    </source>
</evidence>
<feature type="transmembrane region" description="Helical" evidence="2">
    <location>
        <begin position="528"/>
        <end position="549"/>
    </location>
</feature>
<protein>
    <recommendedName>
        <fullName evidence="5">Low temperature requirement A</fullName>
    </recommendedName>
</protein>
<feature type="transmembrane region" description="Helical" evidence="2">
    <location>
        <begin position="150"/>
        <end position="171"/>
    </location>
</feature>
<evidence type="ECO:0000256" key="2">
    <source>
        <dbReference type="SAM" id="Phobius"/>
    </source>
</evidence>
<feature type="transmembrane region" description="Helical" evidence="2">
    <location>
        <begin position="250"/>
        <end position="271"/>
    </location>
</feature>
<name>A0A8I2ZLP9_VERLO</name>
<feature type="transmembrane region" description="Helical" evidence="2">
    <location>
        <begin position="214"/>
        <end position="238"/>
    </location>
</feature>
<dbReference type="Proteomes" id="UP000689129">
    <property type="component" value="Unassembled WGS sequence"/>
</dbReference>
<feature type="compositionally biased region" description="Polar residues" evidence="1">
    <location>
        <begin position="16"/>
        <end position="34"/>
    </location>
</feature>
<evidence type="ECO:0008006" key="5">
    <source>
        <dbReference type="Google" id="ProtNLM"/>
    </source>
</evidence>
<feature type="region of interest" description="Disordered" evidence="1">
    <location>
        <begin position="1"/>
        <end position="48"/>
    </location>
</feature>
<feature type="transmembrane region" description="Helical" evidence="2">
    <location>
        <begin position="495"/>
        <end position="516"/>
    </location>
</feature>
<feature type="transmembrane region" description="Helical" evidence="2">
    <location>
        <begin position="283"/>
        <end position="303"/>
    </location>
</feature>
<accession>A0A8I2ZLP9</accession>
<dbReference type="InterPro" id="IPR010640">
    <property type="entry name" value="Low_temperature_requirement_A"/>
</dbReference>